<dbReference type="NCBIfam" id="NF035944">
    <property type="entry name" value="PEPxxWA-CTERM"/>
    <property type="match status" value="1"/>
</dbReference>
<feature type="signal peptide" evidence="1">
    <location>
        <begin position="1"/>
        <end position="21"/>
    </location>
</feature>
<dbReference type="KEGG" id="gso:PH603_08305"/>
<proteinExistence type="predicted"/>
<organism evidence="3 4">
    <name type="scientific">Gimibacter soli</name>
    <dbReference type="NCBI Taxonomy" id="3024400"/>
    <lineage>
        <taxon>Bacteria</taxon>
        <taxon>Pseudomonadati</taxon>
        <taxon>Pseudomonadota</taxon>
        <taxon>Alphaproteobacteria</taxon>
        <taxon>Kordiimonadales</taxon>
        <taxon>Temperatibacteraceae</taxon>
        <taxon>Gimibacter</taxon>
    </lineage>
</organism>
<evidence type="ECO:0000259" key="2">
    <source>
        <dbReference type="Pfam" id="PF07589"/>
    </source>
</evidence>
<evidence type="ECO:0000313" key="4">
    <source>
        <dbReference type="Proteomes" id="UP001217500"/>
    </source>
</evidence>
<dbReference type="InterPro" id="IPR013424">
    <property type="entry name" value="Ice-binding_C"/>
</dbReference>
<dbReference type="NCBIfam" id="TIGR02595">
    <property type="entry name" value="PEP_CTERM"/>
    <property type="match status" value="1"/>
</dbReference>
<name>A0AAF0BNB8_9PROT</name>
<reference evidence="3" key="1">
    <citation type="submission" date="2023-01" db="EMBL/GenBank/DDBJ databases">
        <title>The genome sequence of Kordiimonadaceae bacterium 6D33.</title>
        <authorList>
            <person name="Liu Y."/>
        </authorList>
    </citation>
    <scope>NUCLEOTIDE SEQUENCE</scope>
    <source>
        <strain evidence="3">6D33</strain>
    </source>
</reference>
<dbReference type="RefSeq" id="WP_289505613.1">
    <property type="nucleotide sequence ID" value="NZ_CP116805.1"/>
</dbReference>
<evidence type="ECO:0000313" key="3">
    <source>
        <dbReference type="EMBL" id="WCL55756.1"/>
    </source>
</evidence>
<keyword evidence="4" id="KW-1185">Reference proteome</keyword>
<dbReference type="AlphaFoldDB" id="A0AAF0BNB8"/>
<dbReference type="EMBL" id="CP116805">
    <property type="protein sequence ID" value="WCL55756.1"/>
    <property type="molecule type" value="Genomic_DNA"/>
</dbReference>
<dbReference type="Proteomes" id="UP001217500">
    <property type="component" value="Chromosome"/>
</dbReference>
<dbReference type="Pfam" id="PF07589">
    <property type="entry name" value="PEP-CTERM"/>
    <property type="match status" value="1"/>
</dbReference>
<evidence type="ECO:0000256" key="1">
    <source>
        <dbReference type="SAM" id="SignalP"/>
    </source>
</evidence>
<gene>
    <name evidence="3" type="ORF">PH603_08305</name>
</gene>
<feature type="chain" id="PRO_5042086535" evidence="1">
    <location>
        <begin position="22"/>
        <end position="243"/>
    </location>
</feature>
<feature type="domain" description="Ice-binding protein C-terminal" evidence="2">
    <location>
        <begin position="210"/>
        <end position="234"/>
    </location>
</feature>
<protein>
    <submittedName>
        <fullName evidence="3">PEPxxWA-CTERM sorting domain-containing protein</fullName>
    </submittedName>
</protein>
<keyword evidence="1" id="KW-0732">Signal</keyword>
<sequence length="243" mass="26294">MVRRILSAALISVGLTASASAAVTVFEFSGSAHFRDSDAGLFGLSVAENGGSNFFENVVTATLRIDMDAAPYSYNVNENQKSAVYFYDSFSVTIGDKTFLSSSLDGALNSVTVFSGIPDGFNETTDFVRVRMWDVTDTMSLVHGFNINLEAANSSGETFDEPALEELYAFNSINEYDYHFTDGEFALGDNPGNPERNWFYGVRLVSVTSAVPEPSTWLMMLGGFGAAGAAARRRGRRLVKAAI</sequence>
<accession>A0AAF0BNB8</accession>